<keyword evidence="3" id="KW-0560">Oxidoreductase</keyword>
<dbReference type="InterPro" id="IPR002347">
    <property type="entry name" value="SDR_fam"/>
</dbReference>
<dbReference type="Gene3D" id="3.40.50.720">
    <property type="entry name" value="NAD(P)-binding Rossmann-like Domain"/>
    <property type="match status" value="1"/>
</dbReference>
<name>A0A9P4RAV0_9PLEO</name>
<comment type="similarity">
    <text evidence="1">Belongs to the short-chain dehydrogenases/reductases (SDR) family.</text>
</comment>
<sequence length="286" mass="30233">MASPSLDPAHLFSVKGLVVVITGGGTGIGLMMAQALEANGATVYIIGRRSQVLEAAASTSKHSNIIPLQGDVTSKDDLSRIAQTIQQRTGYINVLMPNSGAIGPSMLANMPPNPSIHQFAQHLWTPDFDAFNSVYDVNATAVYYTIIAFLPLLAAGNNRGLKQTSQIITTGSVGAFVRTPVAGFGYEPSKAAVTHMMKQFATALVPYDIRANVLAPGFFVSEMSGELLGEVEKVGWEREVLPAMRVGDGEDLAGVVLFLVGRAGAYLNGCVLLNDGGRMCVLPGTY</sequence>
<dbReference type="Proteomes" id="UP000799444">
    <property type="component" value="Unassembled WGS sequence"/>
</dbReference>
<dbReference type="EMBL" id="ML996103">
    <property type="protein sequence ID" value="KAF2739626.1"/>
    <property type="molecule type" value="Genomic_DNA"/>
</dbReference>
<protein>
    <submittedName>
        <fullName evidence="4">NAD(P)-binding protein</fullName>
    </submittedName>
</protein>
<accession>A0A9P4RAV0</accession>
<dbReference type="InterPro" id="IPR052178">
    <property type="entry name" value="Sec_Metab_Biosynth_SDR"/>
</dbReference>
<dbReference type="AlphaFoldDB" id="A0A9P4RAV0"/>
<dbReference type="InterPro" id="IPR036291">
    <property type="entry name" value="NAD(P)-bd_dom_sf"/>
</dbReference>
<keyword evidence="5" id="KW-1185">Reference proteome</keyword>
<dbReference type="PANTHER" id="PTHR43618:SF18">
    <property type="entry name" value="SHORT CHAIN DEHYDROGENASE_REDUCTASE FAMILY (AFU_ORTHOLOGUE AFUA_5G12480)"/>
    <property type="match status" value="1"/>
</dbReference>
<dbReference type="PANTHER" id="PTHR43618">
    <property type="entry name" value="7-ALPHA-HYDROXYSTEROID DEHYDROGENASE"/>
    <property type="match status" value="1"/>
</dbReference>
<evidence type="ECO:0000313" key="4">
    <source>
        <dbReference type="EMBL" id="KAF2739626.1"/>
    </source>
</evidence>
<dbReference type="Pfam" id="PF00106">
    <property type="entry name" value="adh_short"/>
    <property type="match status" value="1"/>
</dbReference>
<evidence type="ECO:0000256" key="1">
    <source>
        <dbReference type="ARBA" id="ARBA00006484"/>
    </source>
</evidence>
<proteinExistence type="inferred from homology"/>
<dbReference type="OrthoDB" id="2898618at2759"/>
<evidence type="ECO:0000256" key="3">
    <source>
        <dbReference type="ARBA" id="ARBA00023002"/>
    </source>
</evidence>
<gene>
    <name evidence="4" type="ORF">EJ04DRAFT_606207</name>
</gene>
<keyword evidence="2" id="KW-0521">NADP</keyword>
<organism evidence="4 5">
    <name type="scientific">Polyplosphaeria fusca</name>
    <dbReference type="NCBI Taxonomy" id="682080"/>
    <lineage>
        <taxon>Eukaryota</taxon>
        <taxon>Fungi</taxon>
        <taxon>Dikarya</taxon>
        <taxon>Ascomycota</taxon>
        <taxon>Pezizomycotina</taxon>
        <taxon>Dothideomycetes</taxon>
        <taxon>Pleosporomycetidae</taxon>
        <taxon>Pleosporales</taxon>
        <taxon>Tetraplosphaeriaceae</taxon>
        <taxon>Polyplosphaeria</taxon>
    </lineage>
</organism>
<evidence type="ECO:0000313" key="5">
    <source>
        <dbReference type="Proteomes" id="UP000799444"/>
    </source>
</evidence>
<reference evidence="4" key="1">
    <citation type="journal article" date="2020" name="Stud. Mycol.">
        <title>101 Dothideomycetes genomes: a test case for predicting lifestyles and emergence of pathogens.</title>
        <authorList>
            <person name="Haridas S."/>
            <person name="Albert R."/>
            <person name="Binder M."/>
            <person name="Bloem J."/>
            <person name="Labutti K."/>
            <person name="Salamov A."/>
            <person name="Andreopoulos B."/>
            <person name="Baker S."/>
            <person name="Barry K."/>
            <person name="Bills G."/>
            <person name="Bluhm B."/>
            <person name="Cannon C."/>
            <person name="Castanera R."/>
            <person name="Culley D."/>
            <person name="Daum C."/>
            <person name="Ezra D."/>
            <person name="Gonzalez J."/>
            <person name="Henrissat B."/>
            <person name="Kuo A."/>
            <person name="Liang C."/>
            <person name="Lipzen A."/>
            <person name="Lutzoni F."/>
            <person name="Magnuson J."/>
            <person name="Mondo S."/>
            <person name="Nolan M."/>
            <person name="Ohm R."/>
            <person name="Pangilinan J."/>
            <person name="Park H.-J."/>
            <person name="Ramirez L."/>
            <person name="Alfaro M."/>
            <person name="Sun H."/>
            <person name="Tritt A."/>
            <person name="Yoshinaga Y."/>
            <person name="Zwiers L.-H."/>
            <person name="Turgeon B."/>
            <person name="Goodwin S."/>
            <person name="Spatafora J."/>
            <person name="Crous P."/>
            <person name="Grigoriev I."/>
        </authorList>
    </citation>
    <scope>NUCLEOTIDE SEQUENCE</scope>
    <source>
        <strain evidence="4">CBS 125425</strain>
    </source>
</reference>
<dbReference type="GO" id="GO:0016491">
    <property type="term" value="F:oxidoreductase activity"/>
    <property type="evidence" value="ECO:0007669"/>
    <property type="project" value="UniProtKB-KW"/>
</dbReference>
<evidence type="ECO:0000256" key="2">
    <source>
        <dbReference type="ARBA" id="ARBA00022857"/>
    </source>
</evidence>
<dbReference type="PRINTS" id="PR00081">
    <property type="entry name" value="GDHRDH"/>
</dbReference>
<dbReference type="SUPFAM" id="SSF51735">
    <property type="entry name" value="NAD(P)-binding Rossmann-fold domains"/>
    <property type="match status" value="1"/>
</dbReference>
<comment type="caution">
    <text evidence="4">The sequence shown here is derived from an EMBL/GenBank/DDBJ whole genome shotgun (WGS) entry which is preliminary data.</text>
</comment>